<gene>
    <name evidence="2" type="ORF">B4N89_07650</name>
</gene>
<protein>
    <recommendedName>
        <fullName evidence="4">Integral membrane protein</fullName>
    </recommendedName>
</protein>
<evidence type="ECO:0008006" key="4">
    <source>
        <dbReference type="Google" id="ProtNLM"/>
    </source>
</evidence>
<feature type="transmembrane region" description="Helical" evidence="1">
    <location>
        <begin position="305"/>
        <end position="322"/>
    </location>
</feature>
<dbReference type="STRING" id="159449.B4N89_07650"/>
<keyword evidence="3" id="KW-1185">Reference proteome</keyword>
<dbReference type="AlphaFoldDB" id="A0A1T3NW03"/>
<feature type="transmembrane region" description="Helical" evidence="1">
    <location>
        <begin position="384"/>
        <end position="407"/>
    </location>
</feature>
<dbReference type="Proteomes" id="UP000190037">
    <property type="component" value="Unassembled WGS sequence"/>
</dbReference>
<proteinExistence type="predicted"/>
<accession>A0A1T3NW03</accession>
<reference evidence="2 3" key="1">
    <citation type="submission" date="2017-03" db="EMBL/GenBank/DDBJ databases">
        <title>Draft genome sequence of Streptomyces scabrisporus NF3, endophyte isolated from Amphipterygium adstringens.</title>
        <authorList>
            <person name="Vazquez M."/>
            <person name="Ceapa C.D."/>
            <person name="Rodriguez Luna D."/>
            <person name="Sanchez Esquivel S."/>
        </authorList>
    </citation>
    <scope>NUCLEOTIDE SEQUENCE [LARGE SCALE GENOMIC DNA]</scope>
    <source>
        <strain evidence="2 3">NF3</strain>
    </source>
</reference>
<keyword evidence="1" id="KW-0812">Transmembrane</keyword>
<feature type="transmembrane region" description="Helical" evidence="1">
    <location>
        <begin position="248"/>
        <end position="270"/>
    </location>
</feature>
<dbReference type="PROSITE" id="PS51257">
    <property type="entry name" value="PROKAR_LIPOPROTEIN"/>
    <property type="match status" value="1"/>
</dbReference>
<keyword evidence="1" id="KW-1133">Transmembrane helix</keyword>
<organism evidence="2 3">
    <name type="scientific">Embleya scabrispora</name>
    <dbReference type="NCBI Taxonomy" id="159449"/>
    <lineage>
        <taxon>Bacteria</taxon>
        <taxon>Bacillati</taxon>
        <taxon>Actinomycetota</taxon>
        <taxon>Actinomycetes</taxon>
        <taxon>Kitasatosporales</taxon>
        <taxon>Streptomycetaceae</taxon>
        <taxon>Embleya</taxon>
    </lineage>
</organism>
<evidence type="ECO:0000313" key="2">
    <source>
        <dbReference type="EMBL" id="OPC80841.1"/>
    </source>
</evidence>
<comment type="caution">
    <text evidence="2">The sequence shown here is derived from an EMBL/GenBank/DDBJ whole genome shotgun (WGS) entry which is preliminary data.</text>
</comment>
<evidence type="ECO:0000313" key="3">
    <source>
        <dbReference type="Proteomes" id="UP000190037"/>
    </source>
</evidence>
<dbReference type="EMBL" id="MWQN01000001">
    <property type="protein sequence ID" value="OPC80841.1"/>
    <property type="molecule type" value="Genomic_DNA"/>
</dbReference>
<keyword evidence="1" id="KW-0472">Membrane</keyword>
<name>A0A1T3NW03_9ACTN</name>
<evidence type="ECO:0000256" key="1">
    <source>
        <dbReference type="SAM" id="Phobius"/>
    </source>
</evidence>
<sequence>MNEERTPVMSESAEQVRTGHPVRFTLACLLVALACLLAPVAVTAGWARGEVADTDRFVTSLAPLSGNTAVQDAVSARLATAAVQAVDVGGLTDSLREALGLGPNNGSGPLSGSLQSLLAGVADQAARAFVASDAFTVIWRDALRIAHASALDVLEGRDSGTVSATNGEVVLDLGPMIDQVRQGLVGRGFAFASNIPDTDRRYVLVHREGLRTGQDAFRFLDTAGIWLPIAVVAMFVLGVCLAPRRRRVLLWAGVGTALTLLALGIVLAVARRTYLDDLPPDVSRDAAAAVYDALVSFLRRTTRTLGVAAVALAIAAFLAGPARPASAIRGAFAVAPDRTGAALARHGFGTGSVGAFVAAHRGPVYAVTGLSGGIWLCVWNDPTVWSVLLIVVVVVAVVAVLETVAAAGTRREVGAAR</sequence>
<feature type="transmembrane region" description="Helical" evidence="1">
    <location>
        <begin position="223"/>
        <end position="241"/>
    </location>
</feature>